<reference evidence="1" key="1">
    <citation type="journal article" date="2014" name="Front. Microbiol.">
        <title>High frequency of phylogenetically diverse reductive dehalogenase-homologous genes in deep subseafloor sedimentary metagenomes.</title>
        <authorList>
            <person name="Kawai M."/>
            <person name="Futagami T."/>
            <person name="Toyoda A."/>
            <person name="Takaki Y."/>
            <person name="Nishi S."/>
            <person name="Hori S."/>
            <person name="Arai W."/>
            <person name="Tsubouchi T."/>
            <person name="Morono Y."/>
            <person name="Uchiyama I."/>
            <person name="Ito T."/>
            <person name="Fujiyama A."/>
            <person name="Inagaki F."/>
            <person name="Takami H."/>
        </authorList>
    </citation>
    <scope>NUCLEOTIDE SEQUENCE</scope>
    <source>
        <strain evidence="1">Expedition CK06-06</strain>
    </source>
</reference>
<evidence type="ECO:0000313" key="1">
    <source>
        <dbReference type="EMBL" id="GAG76255.1"/>
    </source>
</evidence>
<name>X1A2F5_9ZZZZ</name>
<dbReference type="EMBL" id="BART01012027">
    <property type="protein sequence ID" value="GAG76255.1"/>
    <property type="molecule type" value="Genomic_DNA"/>
</dbReference>
<accession>X1A2F5</accession>
<proteinExistence type="predicted"/>
<sequence length="48" mass="5501">MIDRNNKYFWQVVQQFNSLMKSAIEGPSCIDPHICKGDCCSIKIDVPK</sequence>
<gene>
    <name evidence="1" type="ORF">S01H4_25315</name>
</gene>
<feature type="non-terminal residue" evidence="1">
    <location>
        <position position="48"/>
    </location>
</feature>
<organism evidence="1">
    <name type="scientific">marine sediment metagenome</name>
    <dbReference type="NCBI Taxonomy" id="412755"/>
    <lineage>
        <taxon>unclassified sequences</taxon>
        <taxon>metagenomes</taxon>
        <taxon>ecological metagenomes</taxon>
    </lineage>
</organism>
<dbReference type="AlphaFoldDB" id="X1A2F5"/>
<comment type="caution">
    <text evidence="1">The sequence shown here is derived from an EMBL/GenBank/DDBJ whole genome shotgun (WGS) entry which is preliminary data.</text>
</comment>
<protein>
    <submittedName>
        <fullName evidence="1">Uncharacterized protein</fullName>
    </submittedName>
</protein>